<dbReference type="RefSeq" id="WP_344252079.1">
    <property type="nucleotide sequence ID" value="NZ_BAAARE010000001.1"/>
</dbReference>
<sequence>MSSPEASRDAATAALRELILVGERYRIAVASHLGLTVNESRAISHLLARGAMGQTELATALGLTTSSTTTLVDRLEERGMVTRVPDPHDRRRSSVEIPASGVRRLRDVRDWMPHAFDDIGPDELPDVAGMLETLASSLREVTSDIEAARTPTPGRRKRS</sequence>
<name>A0ABN3KQR1_9MICO</name>
<comment type="caution">
    <text evidence="2">The sequence shown here is derived from an EMBL/GenBank/DDBJ whole genome shotgun (WGS) entry which is preliminary data.</text>
</comment>
<dbReference type="InterPro" id="IPR039422">
    <property type="entry name" value="MarR/SlyA-like"/>
</dbReference>
<dbReference type="Pfam" id="PF12802">
    <property type="entry name" value="MarR_2"/>
    <property type="match status" value="1"/>
</dbReference>
<feature type="domain" description="HTH marR-type" evidence="1">
    <location>
        <begin position="11"/>
        <end position="136"/>
    </location>
</feature>
<dbReference type="SMART" id="SM00347">
    <property type="entry name" value="HTH_MARR"/>
    <property type="match status" value="1"/>
</dbReference>
<proteinExistence type="predicted"/>
<dbReference type="Proteomes" id="UP001500730">
    <property type="component" value="Unassembled WGS sequence"/>
</dbReference>
<dbReference type="PANTHER" id="PTHR33164">
    <property type="entry name" value="TRANSCRIPTIONAL REGULATOR, MARR FAMILY"/>
    <property type="match status" value="1"/>
</dbReference>
<evidence type="ECO:0000313" key="3">
    <source>
        <dbReference type="Proteomes" id="UP001500730"/>
    </source>
</evidence>
<dbReference type="InterPro" id="IPR036388">
    <property type="entry name" value="WH-like_DNA-bd_sf"/>
</dbReference>
<dbReference type="EMBL" id="BAAARE010000001">
    <property type="protein sequence ID" value="GAA2467102.1"/>
    <property type="molecule type" value="Genomic_DNA"/>
</dbReference>
<evidence type="ECO:0000313" key="2">
    <source>
        <dbReference type="EMBL" id="GAA2467102.1"/>
    </source>
</evidence>
<reference evidence="2 3" key="1">
    <citation type="journal article" date="2019" name="Int. J. Syst. Evol. Microbiol.">
        <title>The Global Catalogue of Microorganisms (GCM) 10K type strain sequencing project: providing services to taxonomists for standard genome sequencing and annotation.</title>
        <authorList>
            <consortium name="The Broad Institute Genomics Platform"/>
            <consortium name="The Broad Institute Genome Sequencing Center for Infectious Disease"/>
            <person name="Wu L."/>
            <person name="Ma J."/>
        </authorList>
    </citation>
    <scope>NUCLEOTIDE SEQUENCE [LARGE SCALE GENOMIC DNA]</scope>
    <source>
        <strain evidence="2 3">JCM 16259</strain>
    </source>
</reference>
<keyword evidence="3" id="KW-1185">Reference proteome</keyword>
<dbReference type="PRINTS" id="PR00598">
    <property type="entry name" value="HTHMARR"/>
</dbReference>
<accession>A0ABN3KQR1</accession>
<dbReference type="InterPro" id="IPR036390">
    <property type="entry name" value="WH_DNA-bd_sf"/>
</dbReference>
<evidence type="ECO:0000259" key="1">
    <source>
        <dbReference type="PROSITE" id="PS50995"/>
    </source>
</evidence>
<dbReference type="SUPFAM" id="SSF46785">
    <property type="entry name" value="Winged helix' DNA-binding domain"/>
    <property type="match status" value="1"/>
</dbReference>
<gene>
    <name evidence="2" type="ORF">GCM10009858_00260</name>
</gene>
<protein>
    <recommendedName>
        <fullName evidence="1">HTH marR-type domain-containing protein</fullName>
    </recommendedName>
</protein>
<dbReference type="Gene3D" id="1.10.10.10">
    <property type="entry name" value="Winged helix-like DNA-binding domain superfamily/Winged helix DNA-binding domain"/>
    <property type="match status" value="1"/>
</dbReference>
<dbReference type="InterPro" id="IPR000835">
    <property type="entry name" value="HTH_MarR-typ"/>
</dbReference>
<dbReference type="PANTHER" id="PTHR33164:SF99">
    <property type="entry name" value="MARR FAMILY REGULATORY PROTEIN"/>
    <property type="match status" value="1"/>
</dbReference>
<organism evidence="2 3">
    <name type="scientific">Terrabacter carboxydivorans</name>
    <dbReference type="NCBI Taxonomy" id="619730"/>
    <lineage>
        <taxon>Bacteria</taxon>
        <taxon>Bacillati</taxon>
        <taxon>Actinomycetota</taxon>
        <taxon>Actinomycetes</taxon>
        <taxon>Micrococcales</taxon>
        <taxon>Intrasporangiaceae</taxon>
        <taxon>Terrabacter</taxon>
    </lineage>
</organism>
<dbReference type="PROSITE" id="PS50995">
    <property type="entry name" value="HTH_MARR_2"/>
    <property type="match status" value="1"/>
</dbReference>